<name>A0A1B6JVV6_9HEMI</name>
<dbReference type="EMBL" id="GECU01004371">
    <property type="protein sequence ID" value="JAT03336.1"/>
    <property type="molecule type" value="Transcribed_RNA"/>
</dbReference>
<feature type="region of interest" description="Disordered" evidence="5">
    <location>
        <begin position="179"/>
        <end position="228"/>
    </location>
</feature>
<sequence length="1006" mass="113130">MKMELKVLQCEEQTINCFCNTLKNEGRGNITSIEESRERRKETIIVGKIMKVVPSSTETTNITIILREVLPNCEYGQKFKAVVHKELALALIKFSPEIGDRLAFYEPVIFSNPSFVDDDNISAKNPSKYVVEIGGENNCMMWAAKKQGVRKSGQENTLNCSTSAEENLVPSIENISPANGFDKPACDSNQPGVINHSRNTAGGKDNPPSTSRNSKLSPIQRRPHNTQSNTCYKYKSLADIKSSALSGDLERVNLFAVVHQIPKELTKTSSGKFTKICKIIDESLGNRNFNLHFFVPDDVLIKQIEIGDILRLHRVKMELFNDDVDGRIFSNNDIVLLKGKAIDCPVHCTKNLQFPEAEQKKASTLMTWYKEKFLISQENEVTLLADITEEGKYKVYCQVVSKPVVDSKKVILRVTDGSVLTGLNCCPSSSGAVSPPSHTVTEIHVFRQNNAYALLKAGTFVLLPEVKATRFDALRLLVNTPTFKVLDDQNEKVAEIKRRISALEKKTENPDDRVHNAEVTKSPVKVKHNNKAVNNNSPDNETDQSYVTRSKQINGIKEKQLKFSSCVSKSCINRREIDSKKGKDSTEIENITVTTVAKRRTLFNPNCVYLSDATSEASEVVVENTLRNNKDPSDEVQPSFGDLLQLVKNKYCSPRKTSYQNSPKTSPSIEQTNVEINDKGESLKKNLQTPIVKLVKLTEEECRSATSGSQLNLEDGVERRNTRSRKRTLKEEENLEDASTIVNMALQNSIPKIAEQSNKRVRRESMSTELGEDATVIATNNIDVEVIQQNGGEHVEKVCKWLFHPNNKLGVKERMDTDVEELDIATAKLILLGMNKDSPDLAKCLTSMKRRLRVFLVEVIPDPEPDDLDLVSGYCHSGCRQVFLYSKIHWQEVGSYNIPLCPDCIQIQQEKQLELIFMLELHVFDANGLHSTILVCREHAENFMRCSVREYVEDVELRRSRVCLLTDYTVKNTFKSSITPMLDVTVTIMGKVLFLIESTLKLPASP</sequence>
<dbReference type="AlphaFoldDB" id="A0A1B6JVV6"/>
<dbReference type="GO" id="GO:0016233">
    <property type="term" value="P:telomere capping"/>
    <property type="evidence" value="ECO:0007669"/>
    <property type="project" value="TreeGrafter"/>
</dbReference>
<protein>
    <recommendedName>
        <fullName evidence="6">Telomeric single stranded DNA binding POT1/Cdc13 domain-containing protein</fullName>
    </recommendedName>
</protein>
<evidence type="ECO:0000256" key="1">
    <source>
        <dbReference type="ARBA" id="ARBA00004574"/>
    </source>
</evidence>
<accession>A0A1B6JVV6</accession>
<comment type="subcellular location">
    <subcellularLocation>
        <location evidence="1">Chromosome</location>
        <location evidence="1">Telomere</location>
    </subcellularLocation>
</comment>
<dbReference type="InterPro" id="IPR011564">
    <property type="entry name" value="Telomer_end-bd_POT1/Cdc13"/>
</dbReference>
<gene>
    <name evidence="7" type="ORF">g.10619</name>
</gene>
<reference evidence="7" key="1">
    <citation type="submission" date="2015-11" db="EMBL/GenBank/DDBJ databases">
        <title>De novo transcriptome assembly of four potential Pierce s Disease insect vectors from Arizona vineyards.</title>
        <authorList>
            <person name="Tassone E.E."/>
        </authorList>
    </citation>
    <scope>NUCLEOTIDE SEQUENCE</scope>
</reference>
<organism evidence="7">
    <name type="scientific">Homalodisca liturata</name>
    <dbReference type="NCBI Taxonomy" id="320908"/>
    <lineage>
        <taxon>Eukaryota</taxon>
        <taxon>Metazoa</taxon>
        <taxon>Ecdysozoa</taxon>
        <taxon>Arthropoda</taxon>
        <taxon>Hexapoda</taxon>
        <taxon>Insecta</taxon>
        <taxon>Pterygota</taxon>
        <taxon>Neoptera</taxon>
        <taxon>Paraneoptera</taxon>
        <taxon>Hemiptera</taxon>
        <taxon>Auchenorrhyncha</taxon>
        <taxon>Membracoidea</taxon>
        <taxon>Cicadellidae</taxon>
        <taxon>Cicadellinae</taxon>
        <taxon>Proconiini</taxon>
        <taxon>Homalodisca</taxon>
    </lineage>
</organism>
<keyword evidence="2" id="KW-0158">Chromosome</keyword>
<evidence type="ECO:0000256" key="2">
    <source>
        <dbReference type="ARBA" id="ARBA00022454"/>
    </source>
</evidence>
<evidence type="ECO:0000256" key="4">
    <source>
        <dbReference type="ARBA" id="ARBA00023125"/>
    </source>
</evidence>
<feature type="region of interest" description="Disordered" evidence="5">
    <location>
        <begin position="705"/>
        <end position="733"/>
    </location>
</feature>
<dbReference type="GO" id="GO:0010521">
    <property type="term" value="F:telomerase inhibitor activity"/>
    <property type="evidence" value="ECO:0007669"/>
    <property type="project" value="TreeGrafter"/>
</dbReference>
<dbReference type="SMART" id="SM00976">
    <property type="entry name" value="Telo_bind"/>
    <property type="match status" value="1"/>
</dbReference>
<feature type="region of interest" description="Disordered" evidence="5">
    <location>
        <begin position="506"/>
        <end position="546"/>
    </location>
</feature>
<evidence type="ECO:0000256" key="5">
    <source>
        <dbReference type="SAM" id="MobiDB-lite"/>
    </source>
</evidence>
<dbReference type="PANTHER" id="PTHR14513:SF0">
    <property type="entry name" value="PROTECTION OF TELOMERES PROTEIN 1"/>
    <property type="match status" value="1"/>
</dbReference>
<dbReference type="SUPFAM" id="SSF50249">
    <property type="entry name" value="Nucleic acid-binding proteins"/>
    <property type="match status" value="2"/>
</dbReference>
<feature type="compositionally biased region" description="Polar residues" evidence="5">
    <location>
        <begin position="207"/>
        <end position="217"/>
    </location>
</feature>
<feature type="compositionally biased region" description="Polar residues" evidence="5">
    <location>
        <begin position="187"/>
        <end position="200"/>
    </location>
</feature>
<dbReference type="Gene3D" id="2.40.50.140">
    <property type="entry name" value="Nucleic acid-binding proteins"/>
    <property type="match status" value="2"/>
</dbReference>
<feature type="compositionally biased region" description="Polar residues" evidence="5">
    <location>
        <begin position="537"/>
        <end position="546"/>
    </location>
</feature>
<evidence type="ECO:0000313" key="7">
    <source>
        <dbReference type="EMBL" id="JAT03336.1"/>
    </source>
</evidence>
<keyword evidence="3" id="KW-0779">Telomere</keyword>
<dbReference type="PANTHER" id="PTHR14513">
    <property type="entry name" value="PROTECTION OF TELOMERES 1"/>
    <property type="match status" value="1"/>
</dbReference>
<keyword evidence="4" id="KW-0238">DNA-binding</keyword>
<feature type="compositionally biased region" description="Basic and acidic residues" evidence="5">
    <location>
        <begin position="506"/>
        <end position="518"/>
    </location>
</feature>
<dbReference type="GO" id="GO:0032210">
    <property type="term" value="P:regulation of telomere maintenance via telomerase"/>
    <property type="evidence" value="ECO:0007669"/>
    <property type="project" value="TreeGrafter"/>
</dbReference>
<evidence type="ECO:0000256" key="3">
    <source>
        <dbReference type="ARBA" id="ARBA00022895"/>
    </source>
</evidence>
<evidence type="ECO:0000259" key="6">
    <source>
        <dbReference type="SMART" id="SM00976"/>
    </source>
</evidence>
<dbReference type="GO" id="GO:0000783">
    <property type="term" value="C:nuclear telomere cap complex"/>
    <property type="evidence" value="ECO:0007669"/>
    <property type="project" value="TreeGrafter"/>
</dbReference>
<feature type="domain" description="Telomeric single stranded DNA binding POT1/Cdc13" evidence="6">
    <location>
        <begin position="237"/>
        <end position="370"/>
    </location>
</feature>
<dbReference type="GO" id="GO:0098505">
    <property type="term" value="F:G-rich strand telomeric DNA binding"/>
    <property type="evidence" value="ECO:0007669"/>
    <property type="project" value="TreeGrafter"/>
</dbReference>
<dbReference type="Pfam" id="PF02765">
    <property type="entry name" value="POT1"/>
    <property type="match status" value="1"/>
</dbReference>
<dbReference type="InterPro" id="IPR028389">
    <property type="entry name" value="POT1"/>
</dbReference>
<proteinExistence type="predicted"/>
<dbReference type="InterPro" id="IPR012340">
    <property type="entry name" value="NA-bd_OB-fold"/>
</dbReference>